<protein>
    <submittedName>
        <fullName evidence="1">ATPase</fullName>
    </submittedName>
</protein>
<dbReference type="EMBL" id="LRFG02000006">
    <property type="protein sequence ID" value="PCO04284.1"/>
    <property type="molecule type" value="Genomic_DNA"/>
</dbReference>
<dbReference type="SUPFAM" id="SSF55961">
    <property type="entry name" value="Bet v1-like"/>
    <property type="match status" value="1"/>
</dbReference>
<accession>A0ABX4HVZ2</accession>
<evidence type="ECO:0000313" key="2">
    <source>
        <dbReference type="Proteomes" id="UP000218427"/>
    </source>
</evidence>
<dbReference type="InterPro" id="IPR023393">
    <property type="entry name" value="START-like_dom_sf"/>
</dbReference>
<sequence>MGFSQGCRALATAGALALTSPGEGYAEVIQQADSSFTIRFEESVAADNAAVYRALGQLPEWWSADHTYSGAAENLSMELRAGGCFCERWEDSSVEHLRVIFAREDREVRLAGGLGPLQSLPVNGLMHWRITPAESGAVLTWEYQVWGAPGLNLAPLAGPVEQVLGQQLQGLKAFLDKQ</sequence>
<comment type="caution">
    <text evidence="1">The sequence shown here is derived from an EMBL/GenBank/DDBJ whole genome shotgun (WGS) entry which is preliminary data.</text>
</comment>
<name>A0ABX4HVZ2_9GAMM</name>
<dbReference type="Gene3D" id="3.30.530.20">
    <property type="match status" value="1"/>
</dbReference>
<dbReference type="RefSeq" id="WP_067086522.1">
    <property type="nucleotide sequence ID" value="NZ_LRFG02000006.1"/>
</dbReference>
<evidence type="ECO:0000313" key="1">
    <source>
        <dbReference type="EMBL" id="PCO04284.1"/>
    </source>
</evidence>
<proteinExistence type="predicted"/>
<organism evidence="1 2">
    <name type="scientific">Microbulbifer flavimaris</name>
    <dbReference type="NCBI Taxonomy" id="1781068"/>
    <lineage>
        <taxon>Bacteria</taxon>
        <taxon>Pseudomonadati</taxon>
        <taxon>Pseudomonadota</taxon>
        <taxon>Gammaproteobacteria</taxon>
        <taxon>Cellvibrionales</taxon>
        <taxon>Microbulbiferaceae</taxon>
        <taxon>Microbulbifer</taxon>
    </lineage>
</organism>
<dbReference type="Proteomes" id="UP000218427">
    <property type="component" value="Unassembled WGS sequence"/>
</dbReference>
<reference evidence="1" key="1">
    <citation type="submission" date="2017-08" db="EMBL/GenBank/DDBJ databases">
        <title>Microbulbifer marisrubri sp. nov., a halophilic alphaproteobacterium isolated from marine sediment of the Yellow Sea, China.</title>
        <authorList>
            <person name="Zhang G."/>
            <person name="Xiong Q."/>
        </authorList>
    </citation>
    <scope>NUCLEOTIDE SEQUENCE [LARGE SCALE GENOMIC DNA]</scope>
    <source>
        <strain evidence="1">WRN-8</strain>
    </source>
</reference>
<gene>
    <name evidence="1" type="ORF">AWR36_014500</name>
</gene>
<keyword evidence="2" id="KW-1185">Reference proteome</keyword>